<proteinExistence type="predicted"/>
<dbReference type="RefSeq" id="WP_175225894.1">
    <property type="nucleotide sequence ID" value="NZ_CADIKH010000006.1"/>
</dbReference>
<gene>
    <name evidence="1" type="ORF">LMG29542_01571</name>
</gene>
<dbReference type="AlphaFoldDB" id="A0A6J5DFC0"/>
<keyword evidence="2" id="KW-1185">Reference proteome</keyword>
<name>A0A6J5DFC0_9BURK</name>
<accession>A0A6J5DFC0</accession>
<protein>
    <submittedName>
        <fullName evidence="1">Uncharacterized protein</fullName>
    </submittedName>
</protein>
<reference evidence="1 2" key="1">
    <citation type="submission" date="2020-04" db="EMBL/GenBank/DDBJ databases">
        <authorList>
            <person name="De Canck E."/>
        </authorList>
    </citation>
    <scope>NUCLEOTIDE SEQUENCE [LARGE SCALE GENOMIC DNA]</scope>
    <source>
        <strain evidence="1 2">LMG 29542</strain>
    </source>
</reference>
<dbReference type="EMBL" id="CADIKH010000006">
    <property type="protein sequence ID" value="CAB3751862.1"/>
    <property type="molecule type" value="Genomic_DNA"/>
</dbReference>
<dbReference type="Proteomes" id="UP000494363">
    <property type="component" value="Unassembled WGS sequence"/>
</dbReference>
<evidence type="ECO:0000313" key="1">
    <source>
        <dbReference type="EMBL" id="CAB3751862.1"/>
    </source>
</evidence>
<sequence>MTNTPKAVSFDNGQCFPSKQHRKRYAHLERFSLAAVTHAVRTSHQLTQISAMLSAIARNDASPDERKALLLGLETLAQGYASEARMDMEHMSIAQMRYTPRWKAFKKCKQ</sequence>
<organism evidence="1 2">
    <name type="scientific">Paraburkholderia humisilvae</name>
    <dbReference type="NCBI Taxonomy" id="627669"/>
    <lineage>
        <taxon>Bacteria</taxon>
        <taxon>Pseudomonadati</taxon>
        <taxon>Pseudomonadota</taxon>
        <taxon>Betaproteobacteria</taxon>
        <taxon>Burkholderiales</taxon>
        <taxon>Burkholderiaceae</taxon>
        <taxon>Paraburkholderia</taxon>
    </lineage>
</organism>
<evidence type="ECO:0000313" key="2">
    <source>
        <dbReference type="Proteomes" id="UP000494363"/>
    </source>
</evidence>